<protein>
    <submittedName>
        <fullName evidence="1">Uncharacterized protein</fullName>
    </submittedName>
</protein>
<dbReference type="OrthoDB" id="2518764at2759"/>
<dbReference type="EMBL" id="AVOT02028028">
    <property type="protein sequence ID" value="MBW0520375.1"/>
    <property type="molecule type" value="Genomic_DNA"/>
</dbReference>
<keyword evidence="2" id="KW-1185">Reference proteome</keyword>
<accession>A0A9Q3HZA6</accession>
<organism evidence="1 2">
    <name type="scientific">Austropuccinia psidii MF-1</name>
    <dbReference type="NCBI Taxonomy" id="1389203"/>
    <lineage>
        <taxon>Eukaryota</taxon>
        <taxon>Fungi</taxon>
        <taxon>Dikarya</taxon>
        <taxon>Basidiomycota</taxon>
        <taxon>Pucciniomycotina</taxon>
        <taxon>Pucciniomycetes</taxon>
        <taxon>Pucciniales</taxon>
        <taxon>Sphaerophragmiaceae</taxon>
        <taxon>Austropuccinia</taxon>
    </lineage>
</organism>
<dbReference type="AlphaFoldDB" id="A0A9Q3HZA6"/>
<evidence type="ECO:0000313" key="2">
    <source>
        <dbReference type="Proteomes" id="UP000765509"/>
    </source>
</evidence>
<gene>
    <name evidence="1" type="ORF">O181_060090</name>
</gene>
<comment type="caution">
    <text evidence="1">The sequence shown here is derived from an EMBL/GenBank/DDBJ whole genome shotgun (WGS) entry which is preliminary data.</text>
</comment>
<proteinExistence type="predicted"/>
<name>A0A9Q3HZA6_9BASI</name>
<reference evidence="1" key="1">
    <citation type="submission" date="2021-03" db="EMBL/GenBank/DDBJ databases">
        <title>Draft genome sequence of rust myrtle Austropuccinia psidii MF-1, a brazilian biotype.</title>
        <authorList>
            <person name="Quecine M.C."/>
            <person name="Pachon D.M.R."/>
            <person name="Bonatelli M.L."/>
            <person name="Correr F.H."/>
            <person name="Franceschini L.M."/>
            <person name="Leite T.F."/>
            <person name="Margarido G.R.A."/>
            <person name="Almeida C.A."/>
            <person name="Ferrarezi J.A."/>
            <person name="Labate C.A."/>
        </authorList>
    </citation>
    <scope>NUCLEOTIDE SEQUENCE</scope>
    <source>
        <strain evidence="1">MF-1</strain>
    </source>
</reference>
<dbReference type="Proteomes" id="UP000765509">
    <property type="component" value="Unassembled WGS sequence"/>
</dbReference>
<evidence type="ECO:0000313" key="1">
    <source>
        <dbReference type="EMBL" id="MBW0520375.1"/>
    </source>
</evidence>
<sequence length="134" mass="15858">MASKAFVYLKTGMIQNLAHQTLSQMLEKISNFELLKWQNSIYFAFKMQSLDCFLDGNWISNFPKDAVEEEEADIFWEGCENIFYWLISHLDEENFNKFYNQNNIYFNPAALWERIKQHYAATSAENCSNIITKI</sequence>